<dbReference type="Pfam" id="PF09278">
    <property type="entry name" value="MerR-DNA-bind"/>
    <property type="match status" value="1"/>
</dbReference>
<evidence type="ECO:0000256" key="1">
    <source>
        <dbReference type="ARBA" id="ARBA00023015"/>
    </source>
</evidence>
<dbReference type="PRINTS" id="PR00040">
    <property type="entry name" value="HTHMERR"/>
</dbReference>
<evidence type="ECO:0000313" key="6">
    <source>
        <dbReference type="EMBL" id="APZ51313.1"/>
    </source>
</evidence>
<sequence>MKIGELAKRSGLSAHTIRYYERIGLLPYADRDAGGRRDYDESILVWIGFLDRLKTTGMPIREMLHYAALRAEGDHTGPERRRILEAHRDRVRTHLADLQACLLVLDTKIDTYVEAEKRTHSHDDTEHSCDGKPAGARSARA</sequence>
<evidence type="ECO:0000313" key="7">
    <source>
        <dbReference type="Proteomes" id="UP000187059"/>
    </source>
</evidence>
<dbReference type="Gene3D" id="1.10.1660.10">
    <property type="match status" value="1"/>
</dbReference>
<dbReference type="SUPFAM" id="SSF46955">
    <property type="entry name" value="Putative DNA-binding domain"/>
    <property type="match status" value="1"/>
</dbReference>
<organism evidence="6 7">
    <name type="scientific">Salipiger abyssi</name>
    <dbReference type="NCBI Taxonomy" id="1250539"/>
    <lineage>
        <taxon>Bacteria</taxon>
        <taxon>Pseudomonadati</taxon>
        <taxon>Pseudomonadota</taxon>
        <taxon>Alphaproteobacteria</taxon>
        <taxon>Rhodobacterales</taxon>
        <taxon>Roseobacteraceae</taxon>
        <taxon>Salipiger</taxon>
    </lineage>
</organism>
<dbReference type="EMBL" id="CP015093">
    <property type="protein sequence ID" value="APZ51313.1"/>
    <property type="molecule type" value="Genomic_DNA"/>
</dbReference>
<dbReference type="RefSeq" id="WP_076695740.1">
    <property type="nucleotide sequence ID" value="NZ_CP015093.1"/>
</dbReference>
<keyword evidence="7" id="KW-1185">Reference proteome</keyword>
<dbReference type="GO" id="GO:0003677">
    <property type="term" value="F:DNA binding"/>
    <property type="evidence" value="ECO:0007669"/>
    <property type="project" value="UniProtKB-KW"/>
</dbReference>
<dbReference type="AlphaFoldDB" id="A0A1P8UPI9"/>
<gene>
    <name evidence="6" type="ORF">Ga0080574_TMP979</name>
</gene>
<feature type="compositionally biased region" description="Basic and acidic residues" evidence="4">
    <location>
        <begin position="117"/>
        <end position="130"/>
    </location>
</feature>
<feature type="domain" description="HTH merR-type" evidence="5">
    <location>
        <begin position="1"/>
        <end position="66"/>
    </location>
</feature>
<dbReference type="GO" id="GO:0003700">
    <property type="term" value="F:DNA-binding transcription factor activity"/>
    <property type="evidence" value="ECO:0007669"/>
    <property type="project" value="InterPro"/>
</dbReference>
<keyword evidence="3" id="KW-0804">Transcription</keyword>
<dbReference type="PANTHER" id="PTHR30204:SF98">
    <property type="entry name" value="HTH-TYPE TRANSCRIPTIONAL REGULATOR ADHR"/>
    <property type="match status" value="1"/>
</dbReference>
<reference evidence="6 7" key="1">
    <citation type="submission" date="2016-04" db="EMBL/GenBank/DDBJ databases">
        <title>Deep-sea bacteria in the southern Pacific.</title>
        <authorList>
            <person name="Tang K."/>
        </authorList>
    </citation>
    <scope>NUCLEOTIDE SEQUENCE [LARGE SCALE GENOMIC DNA]</scope>
    <source>
        <strain evidence="6 7">JLT2014</strain>
    </source>
</reference>
<keyword evidence="1" id="KW-0805">Transcription regulation</keyword>
<dbReference type="PROSITE" id="PS50937">
    <property type="entry name" value="HTH_MERR_2"/>
    <property type="match status" value="1"/>
</dbReference>
<name>A0A1P8UPI9_9RHOB</name>
<proteinExistence type="predicted"/>
<dbReference type="InterPro" id="IPR000551">
    <property type="entry name" value="MerR-type_HTH_dom"/>
</dbReference>
<protein>
    <submittedName>
        <fullName evidence="6">Putative transcriptional regulator</fullName>
    </submittedName>
</protein>
<dbReference type="SMART" id="SM00422">
    <property type="entry name" value="HTH_MERR"/>
    <property type="match status" value="1"/>
</dbReference>
<dbReference type="Pfam" id="PF00376">
    <property type="entry name" value="MerR"/>
    <property type="match status" value="1"/>
</dbReference>
<dbReference type="KEGG" id="paby:Ga0080574_TMP979"/>
<dbReference type="InterPro" id="IPR015358">
    <property type="entry name" value="Tscrpt_reg_MerR_DNA-bd"/>
</dbReference>
<keyword evidence="2" id="KW-0238">DNA-binding</keyword>
<evidence type="ECO:0000256" key="2">
    <source>
        <dbReference type="ARBA" id="ARBA00023125"/>
    </source>
</evidence>
<evidence type="ECO:0000256" key="4">
    <source>
        <dbReference type="SAM" id="MobiDB-lite"/>
    </source>
</evidence>
<dbReference type="InterPro" id="IPR009061">
    <property type="entry name" value="DNA-bd_dom_put_sf"/>
</dbReference>
<accession>A0A1P8UPI9</accession>
<dbReference type="OrthoDB" id="9802944at2"/>
<feature type="region of interest" description="Disordered" evidence="4">
    <location>
        <begin position="117"/>
        <end position="141"/>
    </location>
</feature>
<dbReference type="PANTHER" id="PTHR30204">
    <property type="entry name" value="REDOX-CYCLING DRUG-SENSING TRANSCRIPTIONAL ACTIVATOR SOXR"/>
    <property type="match status" value="1"/>
</dbReference>
<dbReference type="STRING" id="1250539.Ga0080574_TMP979"/>
<dbReference type="CDD" id="cd01109">
    <property type="entry name" value="HTH_YyaN"/>
    <property type="match status" value="1"/>
</dbReference>
<evidence type="ECO:0000259" key="5">
    <source>
        <dbReference type="PROSITE" id="PS50937"/>
    </source>
</evidence>
<dbReference type="InterPro" id="IPR047057">
    <property type="entry name" value="MerR_fam"/>
</dbReference>
<dbReference type="PROSITE" id="PS00552">
    <property type="entry name" value="HTH_MERR_1"/>
    <property type="match status" value="1"/>
</dbReference>
<dbReference type="Proteomes" id="UP000187059">
    <property type="component" value="Chromosome"/>
</dbReference>
<evidence type="ECO:0000256" key="3">
    <source>
        <dbReference type="ARBA" id="ARBA00023163"/>
    </source>
</evidence>